<sequence>MTEIACVCPRCGQPFTYLMEDAADQQTEPSTSNQDAVVEESTSDVPAAQTDTPTDTSAIGATRTTTKRPAGSSENLSWQRMNTSRDNAVRKNHPPTTGTGNEQNQKRGGFFRSCFFLFFVILLVLVLTVRSCWKSARTDRLDSSSLADDNTEYRFDQEHDAPSSHAEVDPFEEIHPGKAPSWIQGTWTYGTDYGVIKLTINDKKITESIGDETVSGTFYYENRRLVCDFGDPNNITIYRLDTERQQIDAGNGMLMEKEP</sequence>
<feature type="compositionally biased region" description="Polar residues" evidence="1">
    <location>
        <begin position="94"/>
        <end position="103"/>
    </location>
</feature>
<accession>A0A2N6QN99</accession>
<protein>
    <submittedName>
        <fullName evidence="3">Uncharacterized protein</fullName>
    </submittedName>
</protein>
<organism evidence="3 4">
    <name type="scientific">Hoylesella buccalis</name>
    <dbReference type="NCBI Taxonomy" id="28127"/>
    <lineage>
        <taxon>Bacteria</taxon>
        <taxon>Pseudomonadati</taxon>
        <taxon>Bacteroidota</taxon>
        <taxon>Bacteroidia</taxon>
        <taxon>Bacteroidales</taxon>
        <taxon>Prevotellaceae</taxon>
        <taxon>Hoylesella</taxon>
    </lineage>
</organism>
<proteinExistence type="predicted"/>
<gene>
    <name evidence="3" type="ORF">CJ231_11860</name>
</gene>
<evidence type="ECO:0000256" key="1">
    <source>
        <dbReference type="SAM" id="MobiDB-lite"/>
    </source>
</evidence>
<keyword evidence="2" id="KW-0472">Membrane</keyword>
<evidence type="ECO:0000256" key="2">
    <source>
        <dbReference type="SAM" id="Phobius"/>
    </source>
</evidence>
<feature type="compositionally biased region" description="Polar residues" evidence="1">
    <location>
        <begin position="72"/>
        <end position="86"/>
    </location>
</feature>
<dbReference type="AlphaFoldDB" id="A0A2N6QN99"/>
<evidence type="ECO:0000313" key="4">
    <source>
        <dbReference type="Proteomes" id="UP000235564"/>
    </source>
</evidence>
<evidence type="ECO:0000313" key="3">
    <source>
        <dbReference type="EMBL" id="PMC22956.1"/>
    </source>
</evidence>
<name>A0A2N6QN99_9BACT</name>
<reference evidence="3 4" key="1">
    <citation type="submission" date="2017-09" db="EMBL/GenBank/DDBJ databases">
        <title>Bacterial strain isolated from the female urinary microbiota.</title>
        <authorList>
            <person name="Thomas-White K."/>
            <person name="Kumar N."/>
            <person name="Forster S."/>
            <person name="Putonti C."/>
            <person name="Lawley T."/>
            <person name="Wolfe A.J."/>
        </authorList>
    </citation>
    <scope>NUCLEOTIDE SEQUENCE [LARGE SCALE GENOMIC DNA]</scope>
    <source>
        <strain evidence="3 4">UMB0536</strain>
    </source>
</reference>
<dbReference type="EMBL" id="PNGJ01000012">
    <property type="protein sequence ID" value="PMC22956.1"/>
    <property type="molecule type" value="Genomic_DNA"/>
</dbReference>
<keyword evidence="2" id="KW-0812">Transmembrane</keyword>
<feature type="region of interest" description="Disordered" evidence="1">
    <location>
        <begin position="24"/>
        <end position="104"/>
    </location>
</feature>
<feature type="transmembrane region" description="Helical" evidence="2">
    <location>
        <begin position="110"/>
        <end position="129"/>
    </location>
</feature>
<keyword evidence="2" id="KW-1133">Transmembrane helix</keyword>
<feature type="compositionally biased region" description="Polar residues" evidence="1">
    <location>
        <begin position="24"/>
        <end position="35"/>
    </location>
</feature>
<feature type="compositionally biased region" description="Polar residues" evidence="1">
    <location>
        <begin position="49"/>
        <end position="64"/>
    </location>
</feature>
<dbReference type="Proteomes" id="UP000235564">
    <property type="component" value="Unassembled WGS sequence"/>
</dbReference>
<comment type="caution">
    <text evidence="3">The sequence shown here is derived from an EMBL/GenBank/DDBJ whole genome shotgun (WGS) entry which is preliminary data.</text>
</comment>